<dbReference type="Gene3D" id="3.40.50.2000">
    <property type="entry name" value="Glycogen Phosphorylase B"/>
    <property type="match status" value="1"/>
</dbReference>
<dbReference type="RefSeq" id="WP_249770187.1">
    <property type="nucleotide sequence ID" value="NZ_CP097332.1"/>
</dbReference>
<dbReference type="PANTHER" id="PTHR43179:SF11">
    <property type="entry name" value="GLYCOSYL TRANSFERASE"/>
    <property type="match status" value="1"/>
</dbReference>
<organism evidence="3 4">
    <name type="scientific">Jatrophihabitans telluris</name>
    <dbReference type="NCBI Taxonomy" id="2038343"/>
    <lineage>
        <taxon>Bacteria</taxon>
        <taxon>Bacillati</taxon>
        <taxon>Actinomycetota</taxon>
        <taxon>Actinomycetes</taxon>
        <taxon>Jatrophihabitantales</taxon>
        <taxon>Jatrophihabitantaceae</taxon>
        <taxon>Jatrophihabitans</taxon>
    </lineage>
</organism>
<dbReference type="Pfam" id="PF00535">
    <property type="entry name" value="Glycos_transf_2"/>
    <property type="match status" value="1"/>
</dbReference>
<dbReference type="SUPFAM" id="SSF53448">
    <property type="entry name" value="Nucleotide-diphospho-sugar transferases"/>
    <property type="match status" value="1"/>
</dbReference>
<gene>
    <name evidence="3" type="ORF">M6D93_14770</name>
</gene>
<evidence type="ECO:0000259" key="2">
    <source>
        <dbReference type="Pfam" id="PF13632"/>
    </source>
</evidence>
<keyword evidence="4" id="KW-1185">Reference proteome</keyword>
<name>A0ABY4QW90_9ACTN</name>
<dbReference type="Pfam" id="PF13632">
    <property type="entry name" value="Glyco_trans_2_3"/>
    <property type="match status" value="1"/>
</dbReference>
<dbReference type="Gene3D" id="3.90.550.10">
    <property type="entry name" value="Spore Coat Polysaccharide Biosynthesis Protein SpsA, Chain A"/>
    <property type="match status" value="1"/>
</dbReference>
<proteinExistence type="predicted"/>
<feature type="domain" description="Glycosyltransferase 2-like" evidence="2">
    <location>
        <begin position="163"/>
        <end position="236"/>
    </location>
</feature>
<keyword evidence="3" id="KW-0328">Glycosyltransferase</keyword>
<keyword evidence="3" id="KW-0808">Transferase</keyword>
<dbReference type="CDD" id="cd03801">
    <property type="entry name" value="GT4_PimA-like"/>
    <property type="match status" value="1"/>
</dbReference>
<reference evidence="3" key="2">
    <citation type="submission" date="2022-05" db="EMBL/GenBank/DDBJ databases">
        <authorList>
            <person name="Kim J.-S."/>
            <person name="Lee K."/>
            <person name="Suh M."/>
            <person name="Eom M."/>
            <person name="Kim J.-S."/>
            <person name="Kim D.-S."/>
            <person name="Ko S.-H."/>
            <person name="Shin Y."/>
            <person name="Lee J.-S."/>
        </authorList>
    </citation>
    <scope>NUCLEOTIDE SEQUENCE</scope>
    <source>
        <strain evidence="3">N237</strain>
    </source>
</reference>
<feature type="domain" description="Glycosyltransferase 2-like" evidence="1">
    <location>
        <begin position="13"/>
        <end position="126"/>
    </location>
</feature>
<reference evidence="3" key="1">
    <citation type="journal article" date="2018" name="Int. J. Syst. Evol. Microbiol.">
        <title>Jatrophihabitans telluris sp. nov., isolated from sediment soil of lava forest wetlands and the emended description of the genus Jatrophihabitans.</title>
        <authorList>
            <person name="Lee K.C."/>
            <person name="Suh M.K."/>
            <person name="Eom M.K."/>
            <person name="Kim K.K."/>
            <person name="Kim J.S."/>
            <person name="Kim D.S."/>
            <person name="Ko S.H."/>
            <person name="Shin Y.K."/>
            <person name="Lee J.S."/>
        </authorList>
    </citation>
    <scope>NUCLEOTIDE SEQUENCE</scope>
    <source>
        <strain evidence="3">N237</strain>
    </source>
</reference>
<evidence type="ECO:0000259" key="1">
    <source>
        <dbReference type="Pfam" id="PF00535"/>
    </source>
</evidence>
<dbReference type="PANTHER" id="PTHR43179">
    <property type="entry name" value="RHAMNOSYLTRANSFERASE WBBL"/>
    <property type="match status" value="1"/>
</dbReference>
<dbReference type="GO" id="GO:0016757">
    <property type="term" value="F:glycosyltransferase activity"/>
    <property type="evidence" value="ECO:0007669"/>
    <property type="project" value="UniProtKB-KW"/>
</dbReference>
<accession>A0ABY4QW90</accession>
<evidence type="ECO:0000313" key="3">
    <source>
        <dbReference type="EMBL" id="UQX87554.1"/>
    </source>
</evidence>
<dbReference type="Pfam" id="PF13692">
    <property type="entry name" value="Glyco_trans_1_4"/>
    <property type="match status" value="1"/>
</dbReference>
<dbReference type="InterPro" id="IPR001173">
    <property type="entry name" value="Glyco_trans_2-like"/>
</dbReference>
<dbReference type="InterPro" id="IPR029044">
    <property type="entry name" value="Nucleotide-diphossugar_trans"/>
</dbReference>
<dbReference type="EMBL" id="CP097332">
    <property type="protein sequence ID" value="UQX87554.1"/>
    <property type="molecule type" value="Genomic_DNA"/>
</dbReference>
<evidence type="ECO:0000313" key="4">
    <source>
        <dbReference type="Proteomes" id="UP001056336"/>
    </source>
</evidence>
<dbReference type="CDD" id="cd04186">
    <property type="entry name" value="GT_2_like_c"/>
    <property type="match status" value="1"/>
</dbReference>
<sequence length="829" mass="91639">MTDQSALTNGVVSIVVLNFRGAEDTLTCLRELTELDYPSELLDIICVDNDSGDGSFERLSQEAPSGVRVFASGSNGGFTAGCNFGASLARGEFLAFINNDARPDRAWLVEAVRALADDSTVGCVASKVLDWDGVDVDFTDAALAWYGMGYKPGAGSPYTGDAEQPKDVLFATGSAMVTRTALFAEVGGFDERYFMFYEDVDYGWRLNILGHRVRYVPTSVVFHKHHASMKAFGAYREWYLLERNALMSLYKNVQDETLLKLLAPALMLSVRRGLALGGVDTGSLDLRRSTGDDSAETIEVSRRGLTGAFAIDYFLDQLPSLEKSRAELQAKRVRTDREIMPLMRKAIEPAIPNERYLAGHQALVDAFGITEVFSGRSRVLVVTGDPLSVKMAGPGIRALHIAEALADEHDVRLVSTTSCSLDETRFEVLERPIAKLKADVEWAEIVVFQGFLLNQIPWLADTEKILVVDLYDPMHLEQLEQTRGDEPHKRTADVASTTKVLNDQLRRGDFFLCASDKQRHFWLGQLAAVGRLNPRTYDRDSTLTSLVAVVPFGLPDERAVQERSPIKGGSVPGISAEDKVILWAGGIYNWFDPLTLLRAVDKLSARHPDVRLFFLGTQHPNALVPKMRMVERTRALADSLGLTGKVVFFNEGWVDYSDRKNYLLDADLGVSTHFEHIETTFSFRTRILDYLWAGLPVVVTDGDNFGDLVRVEKLGVAVPEQDVDALAEALERCLYDEAFIAESRAAVARVAPQFQWSAALAPLIEFCRAPERAPDAEILSSARRKARKSGATVGGRGDLALARKYLSEGGVEELTRRAAGRIRRKLGLR</sequence>
<dbReference type="SUPFAM" id="SSF53756">
    <property type="entry name" value="UDP-Glycosyltransferase/glycogen phosphorylase"/>
    <property type="match status" value="1"/>
</dbReference>
<protein>
    <submittedName>
        <fullName evidence="3">Glycosyltransferase</fullName>
        <ecNumber evidence="3">2.4.-.-</ecNumber>
    </submittedName>
</protein>
<dbReference type="Proteomes" id="UP001056336">
    <property type="component" value="Chromosome"/>
</dbReference>
<dbReference type="EC" id="2.4.-.-" evidence="3"/>